<evidence type="ECO:0000313" key="2">
    <source>
        <dbReference type="Proteomes" id="UP000887565"/>
    </source>
</evidence>
<dbReference type="Proteomes" id="UP000887565">
    <property type="component" value="Unplaced"/>
</dbReference>
<name>A0A915I8P9_ROMCU</name>
<keyword evidence="2" id="KW-1185">Reference proteome</keyword>
<feature type="region of interest" description="Disordered" evidence="1">
    <location>
        <begin position="60"/>
        <end position="86"/>
    </location>
</feature>
<sequence length="86" mass="9304">GAETWGQGRYGECPIHIRARDTASAQKLPQKLMPLNNAHRDLSFDAQFNGLRGLPFLGPTQGVKPRSCPRGKNQGSNLGVAIMSSE</sequence>
<dbReference type="AlphaFoldDB" id="A0A915I8P9"/>
<dbReference type="WBParaSite" id="nRc.2.0.1.t09695-RA">
    <property type="protein sequence ID" value="nRc.2.0.1.t09695-RA"/>
    <property type="gene ID" value="nRc.2.0.1.g09695"/>
</dbReference>
<proteinExistence type="predicted"/>
<reference evidence="3" key="1">
    <citation type="submission" date="2022-11" db="UniProtKB">
        <authorList>
            <consortium name="WormBaseParasite"/>
        </authorList>
    </citation>
    <scope>IDENTIFICATION</scope>
</reference>
<evidence type="ECO:0000313" key="3">
    <source>
        <dbReference type="WBParaSite" id="nRc.2.0.1.t09695-RA"/>
    </source>
</evidence>
<accession>A0A915I8P9</accession>
<organism evidence="2 3">
    <name type="scientific">Romanomermis culicivorax</name>
    <name type="common">Nematode worm</name>
    <dbReference type="NCBI Taxonomy" id="13658"/>
    <lineage>
        <taxon>Eukaryota</taxon>
        <taxon>Metazoa</taxon>
        <taxon>Ecdysozoa</taxon>
        <taxon>Nematoda</taxon>
        <taxon>Enoplea</taxon>
        <taxon>Dorylaimia</taxon>
        <taxon>Mermithida</taxon>
        <taxon>Mermithoidea</taxon>
        <taxon>Mermithidae</taxon>
        <taxon>Romanomermis</taxon>
    </lineage>
</organism>
<protein>
    <submittedName>
        <fullName evidence="3">Uncharacterized protein</fullName>
    </submittedName>
</protein>
<evidence type="ECO:0000256" key="1">
    <source>
        <dbReference type="SAM" id="MobiDB-lite"/>
    </source>
</evidence>